<evidence type="ECO:0000256" key="2">
    <source>
        <dbReference type="ARBA" id="ARBA00023125"/>
    </source>
</evidence>
<protein>
    <recommendedName>
        <fullName evidence="4">HTH araC/xylS-type domain-containing protein</fullName>
    </recommendedName>
</protein>
<proteinExistence type="predicted"/>
<dbReference type="Proteomes" id="UP000013785">
    <property type="component" value="Unassembled WGS sequence"/>
</dbReference>
<feature type="domain" description="HTH araC/xylS-type" evidence="4">
    <location>
        <begin position="170"/>
        <end position="269"/>
    </location>
</feature>
<dbReference type="PANTHER" id="PTHR43280:SF2">
    <property type="entry name" value="HTH-TYPE TRANSCRIPTIONAL REGULATOR EXSA"/>
    <property type="match status" value="1"/>
</dbReference>
<dbReference type="Pfam" id="PF02311">
    <property type="entry name" value="AraC_binding"/>
    <property type="match status" value="1"/>
</dbReference>
<reference evidence="5 6" key="1">
    <citation type="submission" date="2013-02" db="EMBL/GenBank/DDBJ databases">
        <title>The Genome Sequence of Enterococcus phoeniculicola BAA-412.</title>
        <authorList>
            <consortium name="The Broad Institute Genome Sequencing Platform"/>
            <consortium name="The Broad Institute Genome Sequencing Center for Infectious Disease"/>
            <person name="Earl A.M."/>
            <person name="Gilmore M.S."/>
            <person name="Lebreton F."/>
            <person name="Walker B."/>
            <person name="Young S.K."/>
            <person name="Zeng Q."/>
            <person name="Gargeya S."/>
            <person name="Fitzgerald M."/>
            <person name="Haas B."/>
            <person name="Abouelleil A."/>
            <person name="Alvarado L."/>
            <person name="Arachchi H.M."/>
            <person name="Berlin A.M."/>
            <person name="Chapman S.B."/>
            <person name="Dewar J."/>
            <person name="Goldberg J."/>
            <person name="Griggs A."/>
            <person name="Gujja S."/>
            <person name="Hansen M."/>
            <person name="Howarth C."/>
            <person name="Imamovic A."/>
            <person name="Larimer J."/>
            <person name="McCowan C."/>
            <person name="Murphy C."/>
            <person name="Neiman D."/>
            <person name="Pearson M."/>
            <person name="Priest M."/>
            <person name="Roberts A."/>
            <person name="Saif S."/>
            <person name="Shea T."/>
            <person name="Sisk P."/>
            <person name="Sykes S."/>
            <person name="Wortman J."/>
            <person name="Nusbaum C."/>
            <person name="Birren B."/>
        </authorList>
    </citation>
    <scope>NUCLEOTIDE SEQUENCE [LARGE SCALE GENOMIC DNA]</scope>
    <source>
        <strain evidence="5 6">ATCC BAA-412</strain>
    </source>
</reference>
<evidence type="ECO:0000313" key="5">
    <source>
        <dbReference type="EMBL" id="EOL42110.1"/>
    </source>
</evidence>
<dbReference type="HOGENOM" id="CLU_000445_88_6_9"/>
<dbReference type="EMBL" id="AJAT01000017">
    <property type="protein sequence ID" value="EOL42110.1"/>
    <property type="molecule type" value="Genomic_DNA"/>
</dbReference>
<keyword evidence="3" id="KW-0804">Transcription</keyword>
<dbReference type="InterPro" id="IPR003313">
    <property type="entry name" value="AraC-bd"/>
</dbReference>
<keyword evidence="6" id="KW-1185">Reference proteome</keyword>
<dbReference type="InterPro" id="IPR037923">
    <property type="entry name" value="HTH-like"/>
</dbReference>
<accession>R3WJP8</accession>
<comment type="caution">
    <text evidence="5">The sequence shown here is derived from an EMBL/GenBank/DDBJ whole genome shotgun (WGS) entry which is preliminary data.</text>
</comment>
<dbReference type="Gene3D" id="2.60.120.280">
    <property type="entry name" value="Regulatory protein AraC"/>
    <property type="match status" value="1"/>
</dbReference>
<dbReference type="GO" id="GO:0043565">
    <property type="term" value="F:sequence-specific DNA binding"/>
    <property type="evidence" value="ECO:0007669"/>
    <property type="project" value="InterPro"/>
</dbReference>
<gene>
    <name evidence="5" type="ORF">UC3_02458</name>
</gene>
<dbReference type="InterPro" id="IPR020449">
    <property type="entry name" value="Tscrpt_reg_AraC-type_HTH"/>
</dbReference>
<keyword evidence="1" id="KW-0805">Transcription regulation</keyword>
<dbReference type="SUPFAM" id="SSF46689">
    <property type="entry name" value="Homeodomain-like"/>
    <property type="match status" value="2"/>
</dbReference>
<dbReference type="GO" id="GO:0003700">
    <property type="term" value="F:DNA-binding transcription factor activity"/>
    <property type="evidence" value="ECO:0007669"/>
    <property type="project" value="InterPro"/>
</dbReference>
<keyword evidence="2" id="KW-0238">DNA-binding</keyword>
<organism evidence="5 6">
    <name type="scientific">Enterococcus phoeniculicola ATCC BAA-412</name>
    <dbReference type="NCBI Taxonomy" id="1158610"/>
    <lineage>
        <taxon>Bacteria</taxon>
        <taxon>Bacillati</taxon>
        <taxon>Bacillota</taxon>
        <taxon>Bacilli</taxon>
        <taxon>Lactobacillales</taxon>
        <taxon>Enterococcaceae</taxon>
        <taxon>Enterococcus</taxon>
    </lineage>
</organism>
<dbReference type="eggNOG" id="COG4977">
    <property type="taxonomic scope" value="Bacteria"/>
</dbReference>
<name>R3WJP8_9ENTE</name>
<evidence type="ECO:0000259" key="4">
    <source>
        <dbReference type="PROSITE" id="PS01124"/>
    </source>
</evidence>
<dbReference type="RefSeq" id="WP_010769102.1">
    <property type="nucleotide sequence ID" value="NZ_ASWE01000001.1"/>
</dbReference>
<dbReference type="PROSITE" id="PS01124">
    <property type="entry name" value="HTH_ARAC_FAMILY_2"/>
    <property type="match status" value="1"/>
</dbReference>
<dbReference type="SUPFAM" id="SSF51215">
    <property type="entry name" value="Regulatory protein AraC"/>
    <property type="match status" value="1"/>
</dbReference>
<dbReference type="eggNOG" id="COG2169">
    <property type="taxonomic scope" value="Bacteria"/>
</dbReference>
<sequence length="271" mass="31826">MPVYYNLAYQENPFSVDSIGSHWEQPTVSRPTGYPYYHWLQTESGVGEIFLEGKKIVLKQGQGILIAPFVPHQYFSHRSSIWITSFATFNGSLANEIGQLVGKSPYLLAEEQPYFSFFQWVEDQIQQQITNPAIDSIELSISCYQFLMQLSRFQDKHTNQKHELYLTYIQPVIEEIETNYKEALTVERLAEQVFVSPQYLSRLFQRFLGISTYTFILRYRLNKAKELLINRQELEIQQIAYLVGFKDASHFVASFKKESSYTPLEFRRLHR</sequence>
<evidence type="ECO:0000313" key="6">
    <source>
        <dbReference type="Proteomes" id="UP000013785"/>
    </source>
</evidence>
<dbReference type="InterPro" id="IPR018060">
    <property type="entry name" value="HTH_AraC"/>
</dbReference>
<dbReference type="AlphaFoldDB" id="R3WJP8"/>
<dbReference type="PROSITE" id="PS00041">
    <property type="entry name" value="HTH_ARAC_FAMILY_1"/>
    <property type="match status" value="1"/>
</dbReference>
<dbReference type="PANTHER" id="PTHR43280">
    <property type="entry name" value="ARAC-FAMILY TRANSCRIPTIONAL REGULATOR"/>
    <property type="match status" value="1"/>
</dbReference>
<dbReference type="InterPro" id="IPR009057">
    <property type="entry name" value="Homeodomain-like_sf"/>
</dbReference>
<dbReference type="SMART" id="SM00342">
    <property type="entry name" value="HTH_ARAC"/>
    <property type="match status" value="1"/>
</dbReference>
<dbReference type="PATRIC" id="fig|1158610.3.peg.2437"/>
<dbReference type="PRINTS" id="PR00032">
    <property type="entry name" value="HTHARAC"/>
</dbReference>
<evidence type="ECO:0000256" key="1">
    <source>
        <dbReference type="ARBA" id="ARBA00023015"/>
    </source>
</evidence>
<dbReference type="OrthoDB" id="185320at2"/>
<evidence type="ECO:0000256" key="3">
    <source>
        <dbReference type="ARBA" id="ARBA00023163"/>
    </source>
</evidence>
<dbReference type="STRING" id="154621.RV11_GL003396"/>
<dbReference type="Gene3D" id="1.10.10.60">
    <property type="entry name" value="Homeodomain-like"/>
    <property type="match status" value="2"/>
</dbReference>
<dbReference type="Pfam" id="PF12833">
    <property type="entry name" value="HTH_18"/>
    <property type="match status" value="1"/>
</dbReference>
<dbReference type="InterPro" id="IPR018062">
    <property type="entry name" value="HTH_AraC-typ_CS"/>
</dbReference>